<dbReference type="AlphaFoldDB" id="A0ABD0SVI3"/>
<dbReference type="Proteomes" id="UP001549921">
    <property type="component" value="Unassembled WGS sequence"/>
</dbReference>
<dbReference type="EMBL" id="JBEUOH010000002">
    <property type="protein sequence ID" value="KAL0901926.1"/>
    <property type="molecule type" value="Genomic_DNA"/>
</dbReference>
<dbReference type="EMBL" id="JBEDNZ010000018">
    <property type="protein sequence ID" value="KAL0821367.1"/>
    <property type="molecule type" value="Genomic_DNA"/>
</dbReference>
<dbReference type="Gene3D" id="3.30.70.1820">
    <property type="entry name" value="L1 transposable element, RRM domain"/>
    <property type="match status" value="1"/>
</dbReference>
<evidence type="ECO:0000313" key="3">
    <source>
        <dbReference type="EMBL" id="KAL0901926.1"/>
    </source>
</evidence>
<evidence type="ECO:0000313" key="2">
    <source>
        <dbReference type="EMBL" id="KAL0829762.1"/>
    </source>
</evidence>
<sequence length="225" mass="25330">MENTAQLAKSIEDLAKWMDARMSEFENSQQHAPSAGNPTVKVLSADYTNFKSLVWKSLAMLRSQLELIVNGLDRIETHSRRKVLLFHGLAEEDKEDLPKKINSLIQGKMKLSTVNADSVEVCHRLGVKRDKARPILVRFNTMKHRSAVWNAKTTLKGTKVSISEFLTKPRQDVFAAARKHFGKKHCWSSEGVIVILMPDGSRRKIVTVSELRDLTALHPVTTSDG</sequence>
<evidence type="ECO:0000313" key="1">
    <source>
        <dbReference type="EMBL" id="KAL0821367.1"/>
    </source>
</evidence>
<proteinExistence type="predicted"/>
<keyword evidence="4" id="KW-1185">Reference proteome</keyword>
<gene>
    <name evidence="3" type="ORF">ABMA27_007071</name>
    <name evidence="2" type="ORF">ABMA28_003249</name>
    <name evidence="1" type="ORF">ABMA28_005955</name>
</gene>
<accession>A0ABD0SVI3</accession>
<reference evidence="4 5" key="1">
    <citation type="submission" date="2024-06" db="EMBL/GenBank/DDBJ databases">
        <title>A chromosome-level genome assembly of beet webworm, Loxostege sticticalis.</title>
        <authorList>
            <person name="Zhang Y."/>
        </authorList>
    </citation>
    <scope>NUCLEOTIDE SEQUENCE [LARGE SCALE GENOMIC DNA]</scope>
    <source>
        <strain evidence="3">AQ026</strain>
        <strain evidence="2">AQ028</strain>
        <tissue evidence="2">Male pupae</tissue>
        <tissue evidence="3">Whole body</tissue>
    </source>
</reference>
<name>A0ABD0SVI3_LOXSC</name>
<dbReference type="Proteomes" id="UP001549920">
    <property type="component" value="Unassembled WGS sequence"/>
</dbReference>
<protein>
    <submittedName>
        <fullName evidence="2">Uncharacterized protein</fullName>
    </submittedName>
</protein>
<comment type="caution">
    <text evidence="2">The sequence shown here is derived from an EMBL/GenBank/DDBJ whole genome shotgun (WGS) entry which is preliminary data.</text>
</comment>
<organism evidence="2 5">
    <name type="scientific">Loxostege sticticalis</name>
    <name type="common">Beet webworm moth</name>
    <dbReference type="NCBI Taxonomy" id="481309"/>
    <lineage>
        <taxon>Eukaryota</taxon>
        <taxon>Metazoa</taxon>
        <taxon>Ecdysozoa</taxon>
        <taxon>Arthropoda</taxon>
        <taxon>Hexapoda</taxon>
        <taxon>Insecta</taxon>
        <taxon>Pterygota</taxon>
        <taxon>Neoptera</taxon>
        <taxon>Endopterygota</taxon>
        <taxon>Lepidoptera</taxon>
        <taxon>Glossata</taxon>
        <taxon>Ditrysia</taxon>
        <taxon>Pyraloidea</taxon>
        <taxon>Crambidae</taxon>
        <taxon>Pyraustinae</taxon>
        <taxon>Loxostege</taxon>
    </lineage>
</organism>
<evidence type="ECO:0000313" key="5">
    <source>
        <dbReference type="Proteomes" id="UP001549921"/>
    </source>
</evidence>
<dbReference type="EMBL" id="JBEDNZ010000014">
    <property type="protein sequence ID" value="KAL0829762.1"/>
    <property type="molecule type" value="Genomic_DNA"/>
</dbReference>
<evidence type="ECO:0000313" key="4">
    <source>
        <dbReference type="Proteomes" id="UP001549920"/>
    </source>
</evidence>